<dbReference type="InterPro" id="IPR051579">
    <property type="entry name" value="DDR_Transcriptional_Reg"/>
</dbReference>
<dbReference type="Pfam" id="PF16770">
    <property type="entry name" value="RTT107_BRCT_5"/>
    <property type="match status" value="1"/>
</dbReference>
<dbReference type="InterPro" id="IPR036420">
    <property type="entry name" value="BRCT_dom_sf"/>
</dbReference>
<feature type="compositionally biased region" description="Polar residues" evidence="4">
    <location>
        <begin position="14"/>
        <end position="37"/>
    </location>
</feature>
<dbReference type="CDD" id="cd18432">
    <property type="entry name" value="BRCT_PAXIP1_rpt6_like"/>
    <property type="match status" value="1"/>
</dbReference>
<evidence type="ECO:0000256" key="3">
    <source>
        <dbReference type="ARBA" id="ARBA00023242"/>
    </source>
</evidence>
<organism evidence="6 7">
    <name type="scientific">Ziziphus jujuba var. spinosa</name>
    <dbReference type="NCBI Taxonomy" id="714518"/>
    <lineage>
        <taxon>Eukaryota</taxon>
        <taxon>Viridiplantae</taxon>
        <taxon>Streptophyta</taxon>
        <taxon>Embryophyta</taxon>
        <taxon>Tracheophyta</taxon>
        <taxon>Spermatophyta</taxon>
        <taxon>Magnoliopsida</taxon>
        <taxon>eudicotyledons</taxon>
        <taxon>Gunneridae</taxon>
        <taxon>Pentapetalae</taxon>
        <taxon>rosids</taxon>
        <taxon>fabids</taxon>
        <taxon>Rosales</taxon>
        <taxon>Rhamnaceae</taxon>
        <taxon>Paliureae</taxon>
        <taxon>Ziziphus</taxon>
    </lineage>
</organism>
<dbReference type="SMART" id="SM00292">
    <property type="entry name" value="BRCT"/>
    <property type="match status" value="1"/>
</dbReference>
<comment type="caution">
    <text evidence="6">The sequence shown here is derived from an EMBL/GenBank/DDBJ whole genome shotgun (WGS) entry which is preliminary data.</text>
</comment>
<evidence type="ECO:0000256" key="2">
    <source>
        <dbReference type="ARBA" id="ARBA00022763"/>
    </source>
</evidence>
<feature type="compositionally biased region" description="Polar residues" evidence="4">
    <location>
        <begin position="154"/>
        <end position="163"/>
    </location>
</feature>
<dbReference type="PANTHER" id="PTHR23196">
    <property type="entry name" value="PAX TRANSCRIPTION ACTIVATION DOMAIN INTERACTING PROTEIN"/>
    <property type="match status" value="1"/>
</dbReference>
<dbReference type="PANTHER" id="PTHR23196:SF1">
    <property type="entry name" value="PAX-INTERACTING PROTEIN 1"/>
    <property type="match status" value="1"/>
</dbReference>
<evidence type="ECO:0000313" key="7">
    <source>
        <dbReference type="Proteomes" id="UP000813462"/>
    </source>
</evidence>
<evidence type="ECO:0000256" key="1">
    <source>
        <dbReference type="ARBA" id="ARBA00004123"/>
    </source>
</evidence>
<feature type="region of interest" description="Disordered" evidence="4">
    <location>
        <begin position="621"/>
        <end position="661"/>
    </location>
</feature>
<feature type="compositionally biased region" description="Acidic residues" evidence="4">
    <location>
        <begin position="128"/>
        <end position="146"/>
    </location>
</feature>
<dbReference type="Proteomes" id="UP000813462">
    <property type="component" value="Unassembled WGS sequence"/>
</dbReference>
<feature type="region of interest" description="Disordered" evidence="4">
    <location>
        <begin position="1"/>
        <end position="39"/>
    </location>
</feature>
<dbReference type="EMBL" id="JAEACU010000012">
    <property type="protein sequence ID" value="KAH7513265.1"/>
    <property type="molecule type" value="Genomic_DNA"/>
</dbReference>
<name>A0A978UES2_ZIZJJ</name>
<evidence type="ECO:0000313" key="6">
    <source>
        <dbReference type="EMBL" id="KAH7513265.1"/>
    </source>
</evidence>
<feature type="region of interest" description="Disordered" evidence="4">
    <location>
        <begin position="848"/>
        <end position="886"/>
    </location>
</feature>
<protein>
    <recommendedName>
        <fullName evidence="5">BRCT domain-containing protein</fullName>
    </recommendedName>
</protein>
<feature type="region of interest" description="Disordered" evidence="4">
    <location>
        <begin position="128"/>
        <end position="163"/>
    </location>
</feature>
<accession>A0A978UES2</accession>
<reference evidence="6" key="1">
    <citation type="journal article" date="2021" name="Front. Plant Sci.">
        <title>Chromosome-Scale Genome Assembly for Chinese Sour Jujube and Insights Into Its Genome Evolution and Domestication Signature.</title>
        <authorList>
            <person name="Shen L.-Y."/>
            <person name="Luo H."/>
            <person name="Wang X.-L."/>
            <person name="Wang X.-M."/>
            <person name="Qiu X.-J."/>
            <person name="Liu H."/>
            <person name="Zhou S.-S."/>
            <person name="Jia K.-H."/>
            <person name="Nie S."/>
            <person name="Bao Y.-T."/>
            <person name="Zhang R.-G."/>
            <person name="Yun Q.-Z."/>
            <person name="Chai Y.-H."/>
            <person name="Lu J.-Y."/>
            <person name="Li Y."/>
            <person name="Zhao S.-W."/>
            <person name="Mao J.-F."/>
            <person name="Jia S.-G."/>
            <person name="Mao Y.-M."/>
        </authorList>
    </citation>
    <scope>NUCLEOTIDE SEQUENCE</scope>
    <source>
        <strain evidence="6">AT0</strain>
        <tissue evidence="6">Leaf</tissue>
    </source>
</reference>
<dbReference type="GO" id="GO:0005634">
    <property type="term" value="C:nucleus"/>
    <property type="evidence" value="ECO:0007669"/>
    <property type="project" value="UniProtKB-SubCell"/>
</dbReference>
<comment type="subcellular location">
    <subcellularLocation>
        <location evidence="1">Nucleus</location>
    </subcellularLocation>
</comment>
<proteinExistence type="predicted"/>
<keyword evidence="2" id="KW-0227">DNA damage</keyword>
<feature type="compositionally biased region" description="Polar residues" evidence="4">
    <location>
        <begin position="876"/>
        <end position="886"/>
    </location>
</feature>
<gene>
    <name evidence="6" type="ORF">FEM48_Zijuj12G0179100</name>
</gene>
<dbReference type="GO" id="GO:0006974">
    <property type="term" value="P:DNA damage response"/>
    <property type="evidence" value="ECO:0007669"/>
    <property type="project" value="UniProtKB-KW"/>
</dbReference>
<dbReference type="SUPFAM" id="SSF52113">
    <property type="entry name" value="BRCT domain"/>
    <property type="match status" value="1"/>
</dbReference>
<dbReference type="AlphaFoldDB" id="A0A978UES2"/>
<feature type="region of interest" description="Disordered" evidence="4">
    <location>
        <begin position="552"/>
        <end position="579"/>
    </location>
</feature>
<evidence type="ECO:0000256" key="4">
    <source>
        <dbReference type="SAM" id="MobiDB-lite"/>
    </source>
</evidence>
<dbReference type="Pfam" id="PF16589">
    <property type="entry name" value="BRCT_2"/>
    <property type="match status" value="1"/>
</dbReference>
<keyword evidence="3" id="KW-0539">Nucleus</keyword>
<feature type="domain" description="BRCT" evidence="5">
    <location>
        <begin position="943"/>
        <end position="1032"/>
    </location>
</feature>
<feature type="region of interest" description="Disordered" evidence="4">
    <location>
        <begin position="367"/>
        <end position="396"/>
    </location>
</feature>
<feature type="region of interest" description="Disordered" evidence="4">
    <location>
        <begin position="430"/>
        <end position="463"/>
    </location>
</feature>
<feature type="compositionally biased region" description="Basic and acidic residues" evidence="4">
    <location>
        <begin position="436"/>
        <end position="449"/>
    </location>
</feature>
<dbReference type="InterPro" id="IPR001357">
    <property type="entry name" value="BRCT_dom"/>
</dbReference>
<feature type="compositionally biased region" description="Polar residues" evidence="4">
    <location>
        <begin position="647"/>
        <end position="660"/>
    </location>
</feature>
<dbReference type="CDD" id="cd17744">
    <property type="entry name" value="BRCT_MDC1_rpt1"/>
    <property type="match status" value="1"/>
</dbReference>
<dbReference type="Gene3D" id="3.40.50.10190">
    <property type="entry name" value="BRCT domain"/>
    <property type="match status" value="2"/>
</dbReference>
<sequence>MGSVGGDNGGTKPSMKTSSLVDHGNSETQSFDGQISTPPLYDGKVKFGDADELLQSTEPFDNPAMVDDAFETQILDFGGETQVIDFGGETQLMDFGGETQVFEDVSIEHMETQLLDEFADEVFIDSDGEETDETEVLGDNNELSDDESIRRDGGQSTNENKIQGTSLCKHGEKGLMEQSDVLSNGQHSSEHHTPIATPVAQVSPVVEPRSRRMRFASLGVASLRASGLAARNKALKNASNGSCSMPTSCQSPKQVKDTAVSLMEVEGKVDQDKNSGFNEVEKILKSENKCRIGMPAARKLFTEDLDTEGMALPGDTNGEENLNHLPAYDLAGLSYIESQEPGELSQANALDIVDKFLKDNAMELDKEVDHGKSTSGNSKCVSSVKGPQRLAKKVNDKTSTGEIGIYDWDDSREDEGGGDIFCRRKEEFFGSGSQGKEPRKPQSNELEKQRSRKEKLNGNNKTMGLAYSDSRLVTRNLKVDDITFHDAEKELKSNLVNEFNKESNINSSTRHLENNAINKDVPQMSDVGFDTQMAAEAMEALFCGEDGANTNASDTHQGIEKKSISSTKGSIGKKQKNRICSEQPKSLKRAWLTDVEVASRKSKKTRGMGANLKESLFSSKEQFNNVRKQHETELVVTKPRKAKSKAKQQLNSNRSENSSKMPCEIIEQREAGPLTSGCNAFDKRGEISDFAPVARRTRSKVVYLKRPSNATGGCGEGINYVTEVFASEEKKNSMRGVQASKILNVRSSKLGDTPSIEVGNIKANQHQHLNRKMAALTDKVNALSCPRGRRSLRNLSNQVNEFGNLDGPCESSIQPEEVERSITRHNRSCRNKQSSRCGCPVMSSLLEGKLPQQRPDVVASDDKKSAWPSAGMEKLPTQSKSSSSCETPLKCSIPAKDASPVCMGNEYFNQSCERSLSRSKLLKEISSLGTTWPEPATPSKDLRRRREMTDVRVLYSQHLDDDIIKQQKKIIARLGVSIASSITDATHFIADEFVRTRNMLEAIASGKPVVTHSWLASCGQANCFIDEKNYMLRDAKKEKEFGFSMPASLTRASQHPLLEGWRVLVTPNTKPGKETISCLVKAVQGQAVERIGRNALKDGKVPEDLLILSCEEDFEICVPFLEKGAAIYSSELLLNGIVTQKLEYERHQIFVDHVKRTRSTIWMKKDGKKFVPVTKTK</sequence>
<evidence type="ECO:0000259" key="5">
    <source>
        <dbReference type="PROSITE" id="PS50172"/>
    </source>
</evidence>
<dbReference type="PROSITE" id="PS50172">
    <property type="entry name" value="BRCT"/>
    <property type="match status" value="1"/>
</dbReference>